<dbReference type="InterPro" id="IPR006084">
    <property type="entry name" value="XPG/Rad2"/>
</dbReference>
<dbReference type="AlphaFoldDB" id="A0A1X7S4S1"/>
<dbReference type="GO" id="GO:0017108">
    <property type="term" value="F:5'-flap endonuclease activity"/>
    <property type="evidence" value="ECO:0007669"/>
    <property type="project" value="TreeGrafter"/>
</dbReference>
<evidence type="ECO:0000313" key="3">
    <source>
        <dbReference type="EMBL" id="SMQ54674.1"/>
    </source>
</evidence>
<dbReference type="Pfam" id="PF00867">
    <property type="entry name" value="XPG_I"/>
    <property type="match status" value="1"/>
</dbReference>
<dbReference type="PANTHER" id="PTHR11081:SF62">
    <property type="entry name" value="XPG-I DOMAIN-CONTAINING PROTEIN"/>
    <property type="match status" value="1"/>
</dbReference>
<gene>
    <name evidence="3" type="ORF">ZT3D7_G9829</name>
</gene>
<feature type="compositionally biased region" description="Basic and acidic residues" evidence="1">
    <location>
        <begin position="676"/>
        <end position="693"/>
    </location>
</feature>
<dbReference type="STRING" id="1276538.A0A1X7S4S1"/>
<dbReference type="Proteomes" id="UP000215127">
    <property type="component" value="Chromosome 10"/>
</dbReference>
<evidence type="ECO:0000259" key="2">
    <source>
        <dbReference type="SMART" id="SM00484"/>
    </source>
</evidence>
<evidence type="ECO:0000256" key="1">
    <source>
        <dbReference type="SAM" id="MobiDB-lite"/>
    </source>
</evidence>
<feature type="region of interest" description="Disordered" evidence="1">
    <location>
        <begin position="433"/>
        <end position="643"/>
    </location>
</feature>
<feature type="compositionally biased region" description="Low complexity" evidence="1">
    <location>
        <begin position="622"/>
        <end position="635"/>
    </location>
</feature>
<dbReference type="SUPFAM" id="SSF47807">
    <property type="entry name" value="5' to 3' exonuclease, C-terminal subdomain"/>
    <property type="match status" value="1"/>
</dbReference>
<accession>A0A1X7S4S1</accession>
<dbReference type="EMBL" id="LT853701">
    <property type="protein sequence ID" value="SMQ54674.1"/>
    <property type="molecule type" value="Genomic_DNA"/>
</dbReference>
<sequence>MGINGLWDVLGQGEIWHIADYAAAHFKEHKRPLRIAVDEATWRFTNLTPEQTERIREGEPAANPQEKVILWRILRQWRLNIQYLFVTDGMKKPWKAGRHSKGPGGGKMDEQCIKLLHQMFDLLKVHYHRAPGEGEAECARLQQLGIVDVVWSDDCDAFMFGCTTLIKQHKVGQKRVEDHIRVYKASTILEQLDMDADSLVLFALLSGGDYDETGLRGCGPQLAKVMAKKSLGLATQAKHMPKEDLPRWRAALSEALRAAGKGMEIPPTFPKIKALEGYRAPSVSTDEQCHNLRALRRGWDLQIDQPKLRIELRHRYNFSTREYLKHLAPAFLAQKLARTSSTQGREENLSFGVELKPVRHNKNVDPNGPGKCEVRIMISAADLVEVDLSVQPPEEDWTKFAAKDGTPYSPHEKIECYILDCLLRNGLPERVFDAPAESPKRKSKSSVAAKPSQNASQDTPASSLDQAVPAGSDLSVDPPPAVNLKKRSKAPKASSGAQKPPKKKRKSEEVVEEASSPPRPVFRRPDMPTFATPAAKPTAKIVDLCDDDSDEPTSAWSSQRTAEDFMPRAMQTQAAPGALSIQMSSSQPDTRFEVQVSQEPPVAKHRSPETATQRASSIRWPDSTSLDSTSSRTMDLIPGQSIAPATIRELRLSNLLRNQAVVPESLPESIGMPPSQDREDSKSRRHVEVIDLT</sequence>
<protein>
    <recommendedName>
        <fullName evidence="2">XPG-I domain-containing protein</fullName>
    </recommendedName>
</protein>
<feature type="compositionally biased region" description="Low complexity" evidence="1">
    <location>
        <begin position="531"/>
        <end position="540"/>
    </location>
</feature>
<dbReference type="PANTHER" id="PTHR11081">
    <property type="entry name" value="FLAP ENDONUCLEASE FAMILY MEMBER"/>
    <property type="match status" value="1"/>
</dbReference>
<dbReference type="InterPro" id="IPR006086">
    <property type="entry name" value="XPG-I_dom"/>
</dbReference>
<dbReference type="InterPro" id="IPR036279">
    <property type="entry name" value="5-3_exonuclease_C_sf"/>
</dbReference>
<feature type="region of interest" description="Disordered" evidence="1">
    <location>
        <begin position="662"/>
        <end position="693"/>
    </location>
</feature>
<dbReference type="GO" id="GO:0006281">
    <property type="term" value="P:DNA repair"/>
    <property type="evidence" value="ECO:0007669"/>
    <property type="project" value="UniProtKB-ARBA"/>
</dbReference>
<evidence type="ECO:0000313" key="4">
    <source>
        <dbReference type="Proteomes" id="UP000215127"/>
    </source>
</evidence>
<name>A0A1X7S4S1_ZYMT9</name>
<dbReference type="Gene3D" id="3.40.50.1010">
    <property type="entry name" value="5'-nuclease"/>
    <property type="match status" value="2"/>
</dbReference>
<dbReference type="PRINTS" id="PR00853">
    <property type="entry name" value="XPGRADSUPER"/>
</dbReference>
<feature type="domain" description="XPG-I" evidence="2">
    <location>
        <begin position="121"/>
        <end position="194"/>
    </location>
</feature>
<dbReference type="SUPFAM" id="SSF88723">
    <property type="entry name" value="PIN domain-like"/>
    <property type="match status" value="1"/>
</dbReference>
<proteinExistence type="predicted"/>
<dbReference type="InterPro" id="IPR029060">
    <property type="entry name" value="PIN-like_dom_sf"/>
</dbReference>
<dbReference type="SMART" id="SM00484">
    <property type="entry name" value="XPGI"/>
    <property type="match status" value="1"/>
</dbReference>
<dbReference type="CDD" id="cd09870">
    <property type="entry name" value="PIN_YEN1"/>
    <property type="match status" value="1"/>
</dbReference>
<reference evidence="3 4" key="1">
    <citation type="submission" date="2016-06" db="EMBL/GenBank/DDBJ databases">
        <authorList>
            <person name="Kjaerup R.B."/>
            <person name="Dalgaard T.S."/>
            <person name="Juul-Madsen H.R."/>
        </authorList>
    </citation>
    <scope>NUCLEOTIDE SEQUENCE [LARGE SCALE GENOMIC DNA]</scope>
</reference>
<feature type="compositionally biased region" description="Polar residues" evidence="1">
    <location>
        <begin position="451"/>
        <end position="465"/>
    </location>
</feature>
<keyword evidence="4" id="KW-1185">Reference proteome</keyword>
<organism evidence="3 4">
    <name type="scientific">Zymoseptoria tritici (strain ST99CH_3D7)</name>
    <dbReference type="NCBI Taxonomy" id="1276538"/>
    <lineage>
        <taxon>Eukaryota</taxon>
        <taxon>Fungi</taxon>
        <taxon>Dikarya</taxon>
        <taxon>Ascomycota</taxon>
        <taxon>Pezizomycotina</taxon>
        <taxon>Dothideomycetes</taxon>
        <taxon>Dothideomycetidae</taxon>
        <taxon>Mycosphaerellales</taxon>
        <taxon>Mycosphaerellaceae</taxon>
        <taxon>Zymoseptoria</taxon>
    </lineage>
</organism>